<protein>
    <recommendedName>
        <fullName evidence="3">SD-repeat containing protein B domain-containing protein</fullName>
    </recommendedName>
</protein>
<organism evidence="1 2">
    <name type="scientific">Candidatus Campbellbacteria bacterium CG22_combo_CG10-13_8_21_14_all_36_13</name>
    <dbReference type="NCBI Taxonomy" id="1974529"/>
    <lineage>
        <taxon>Bacteria</taxon>
        <taxon>Candidatus Campbelliibacteriota</taxon>
    </lineage>
</organism>
<dbReference type="EMBL" id="PCTT01000037">
    <property type="protein sequence ID" value="PIP86963.1"/>
    <property type="molecule type" value="Genomic_DNA"/>
</dbReference>
<evidence type="ECO:0000313" key="1">
    <source>
        <dbReference type="EMBL" id="PIP86963.1"/>
    </source>
</evidence>
<sequence length="252" mass="27491">MYMKTNIILVAVLLVLLVIFGFFTSSSSDQSTFFQDEIIRVGVERVGQPIEGFSAPIFLQAFPGLIEKDFDGVQTIEGVYSFKDTGLVYTRTADQPITSAEEMISKEGYKTFLTNLSTRFNLEVSKDTEVSILIEKIQKDDSPTGILPFDSGVSGQVLRGPICPVMREGDDSCADQPYATTVQVVEANTSKNSLFAESDTDKDGNYKFTLPPGEYSIQAIGGNPFPSCGSTDIIIEPSVVLELDLSCDTGIR</sequence>
<gene>
    <name evidence="1" type="ORF">COW81_02765</name>
</gene>
<dbReference type="AlphaFoldDB" id="A0A2H0DXR5"/>
<proteinExistence type="predicted"/>
<evidence type="ECO:0008006" key="3">
    <source>
        <dbReference type="Google" id="ProtNLM"/>
    </source>
</evidence>
<reference evidence="1 2" key="1">
    <citation type="submission" date="2017-09" db="EMBL/GenBank/DDBJ databases">
        <title>Depth-based differentiation of microbial function through sediment-hosted aquifers and enrichment of novel symbionts in the deep terrestrial subsurface.</title>
        <authorList>
            <person name="Probst A.J."/>
            <person name="Ladd B."/>
            <person name="Jarett J.K."/>
            <person name="Geller-Mcgrath D.E."/>
            <person name="Sieber C.M."/>
            <person name="Emerson J.B."/>
            <person name="Anantharaman K."/>
            <person name="Thomas B.C."/>
            <person name="Malmstrom R."/>
            <person name="Stieglmeier M."/>
            <person name="Klingl A."/>
            <person name="Woyke T."/>
            <person name="Ryan C.M."/>
            <person name="Banfield J.F."/>
        </authorList>
    </citation>
    <scope>NUCLEOTIDE SEQUENCE [LARGE SCALE GENOMIC DNA]</scope>
    <source>
        <strain evidence="1">CG22_combo_CG10-13_8_21_14_all_36_13</strain>
    </source>
</reference>
<dbReference type="Proteomes" id="UP000231143">
    <property type="component" value="Unassembled WGS sequence"/>
</dbReference>
<evidence type="ECO:0000313" key="2">
    <source>
        <dbReference type="Proteomes" id="UP000231143"/>
    </source>
</evidence>
<name>A0A2H0DXR5_9BACT</name>
<comment type="caution">
    <text evidence="1">The sequence shown here is derived from an EMBL/GenBank/DDBJ whole genome shotgun (WGS) entry which is preliminary data.</text>
</comment>
<accession>A0A2H0DXR5</accession>